<dbReference type="SUPFAM" id="SSF52540">
    <property type="entry name" value="P-loop containing nucleoside triphosphate hydrolases"/>
    <property type="match status" value="1"/>
</dbReference>
<proteinExistence type="predicted"/>
<keyword evidence="5" id="KW-1278">Translocase</keyword>
<keyword evidence="1" id="KW-0813">Transport</keyword>
<dbReference type="CDD" id="cd03293">
    <property type="entry name" value="ABC_NrtD_SsuB_transporters"/>
    <property type="match status" value="1"/>
</dbReference>
<comment type="caution">
    <text evidence="8">The sequence shown here is derived from an EMBL/GenBank/DDBJ whole genome shotgun (WGS) entry which is preliminary data.</text>
</comment>
<evidence type="ECO:0000256" key="6">
    <source>
        <dbReference type="ARBA" id="ARBA00023136"/>
    </source>
</evidence>
<dbReference type="GO" id="GO:0016887">
    <property type="term" value="F:ATP hydrolysis activity"/>
    <property type="evidence" value="ECO:0007669"/>
    <property type="project" value="InterPro"/>
</dbReference>
<evidence type="ECO:0000256" key="1">
    <source>
        <dbReference type="ARBA" id="ARBA00022448"/>
    </source>
</evidence>
<dbReference type="PANTHER" id="PTHR42788:SF17">
    <property type="entry name" value="ALIPHATIC SULFONATES IMPORT ATP-BINDING PROTEIN SSUB"/>
    <property type="match status" value="1"/>
</dbReference>
<dbReference type="EMBL" id="QEEX01000001">
    <property type="protein sequence ID" value="PWB97662.1"/>
    <property type="molecule type" value="Genomic_DNA"/>
</dbReference>
<feature type="domain" description="ABC transporter" evidence="7">
    <location>
        <begin position="19"/>
        <end position="252"/>
    </location>
</feature>
<keyword evidence="4" id="KW-0067">ATP-binding</keyword>
<dbReference type="RefSeq" id="WP_108997566.1">
    <property type="nucleotide sequence ID" value="NZ_QEEX01000001.1"/>
</dbReference>
<reference evidence="9" key="1">
    <citation type="submission" date="2018-04" db="EMBL/GenBank/DDBJ databases">
        <authorList>
            <person name="Liu S."/>
            <person name="Wang Z."/>
            <person name="Li J."/>
        </authorList>
    </citation>
    <scope>NUCLEOTIDE SEQUENCE [LARGE SCALE GENOMIC DNA]</scope>
    <source>
        <strain evidence="9">S1194</strain>
    </source>
</reference>
<dbReference type="Proteomes" id="UP000244978">
    <property type="component" value="Unassembled WGS sequence"/>
</dbReference>
<dbReference type="PROSITE" id="PS50893">
    <property type="entry name" value="ABC_TRANSPORTER_2"/>
    <property type="match status" value="1"/>
</dbReference>
<evidence type="ECO:0000259" key="7">
    <source>
        <dbReference type="PROSITE" id="PS50893"/>
    </source>
</evidence>
<evidence type="ECO:0000313" key="9">
    <source>
        <dbReference type="Proteomes" id="UP000244978"/>
    </source>
</evidence>
<dbReference type="Gene3D" id="3.40.50.300">
    <property type="entry name" value="P-loop containing nucleotide triphosphate hydrolases"/>
    <property type="match status" value="1"/>
</dbReference>
<accession>A0A2U1T1B0</accession>
<organism evidence="8 9">
    <name type="scientific">Homoserinimonas hongtaonis</name>
    <dbReference type="NCBI Taxonomy" id="2079791"/>
    <lineage>
        <taxon>Bacteria</taxon>
        <taxon>Bacillati</taxon>
        <taxon>Actinomycetota</taxon>
        <taxon>Actinomycetes</taxon>
        <taxon>Micrococcales</taxon>
        <taxon>Microbacteriaceae</taxon>
        <taxon>Homoserinimonas</taxon>
    </lineage>
</organism>
<dbReference type="InterPro" id="IPR017871">
    <property type="entry name" value="ABC_transporter-like_CS"/>
</dbReference>
<dbReference type="SMART" id="SM00382">
    <property type="entry name" value="AAA"/>
    <property type="match status" value="1"/>
</dbReference>
<keyword evidence="3" id="KW-0547">Nucleotide-binding</keyword>
<dbReference type="GO" id="GO:0005524">
    <property type="term" value="F:ATP binding"/>
    <property type="evidence" value="ECO:0007669"/>
    <property type="project" value="UniProtKB-KW"/>
</dbReference>
<dbReference type="InterPro" id="IPR050166">
    <property type="entry name" value="ABC_transporter_ATP-bind"/>
</dbReference>
<gene>
    <name evidence="8" type="ORF">DF220_07345</name>
</gene>
<name>A0A2U1T1B0_9MICO</name>
<dbReference type="InterPro" id="IPR003439">
    <property type="entry name" value="ABC_transporter-like_ATP-bd"/>
</dbReference>
<protein>
    <submittedName>
        <fullName evidence="8">ABC transporter</fullName>
    </submittedName>
</protein>
<sequence length="268" mass="28871">MSETVTATASPGISTGRTLSVRGLGKSYGTGSAENWIIRQLDLEVPPGEFVAIVGPSGVGKTTLLRSLSGLVPPSEGGVFIDGVECNEPHPEVGVVFQDYSRSLLPWMTTLDNVAFPLQGKGMKKAERLSIAEKNLAAVGLGGKGHLYAWEMSGGMQQRVAIARALAYESKILLMDEPFASVDAQTRLDLEDLVVDLHVNLGVTIILVTHDIDEALYLADRVVVIAEKPAHVVDQIVTGFGSHRDQVETRSDPRFAEARGRILTRLRS</sequence>
<dbReference type="AlphaFoldDB" id="A0A2U1T1B0"/>
<evidence type="ECO:0000256" key="5">
    <source>
        <dbReference type="ARBA" id="ARBA00022967"/>
    </source>
</evidence>
<evidence type="ECO:0000256" key="3">
    <source>
        <dbReference type="ARBA" id="ARBA00022741"/>
    </source>
</evidence>
<keyword evidence="2" id="KW-1003">Cell membrane</keyword>
<evidence type="ECO:0000256" key="2">
    <source>
        <dbReference type="ARBA" id="ARBA00022475"/>
    </source>
</evidence>
<dbReference type="InterPro" id="IPR003593">
    <property type="entry name" value="AAA+_ATPase"/>
</dbReference>
<keyword evidence="6" id="KW-0472">Membrane</keyword>
<dbReference type="PROSITE" id="PS00211">
    <property type="entry name" value="ABC_TRANSPORTER_1"/>
    <property type="match status" value="1"/>
</dbReference>
<evidence type="ECO:0000256" key="4">
    <source>
        <dbReference type="ARBA" id="ARBA00022840"/>
    </source>
</evidence>
<dbReference type="PANTHER" id="PTHR42788">
    <property type="entry name" value="TAURINE IMPORT ATP-BINDING PROTEIN-RELATED"/>
    <property type="match status" value="1"/>
</dbReference>
<keyword evidence="9" id="KW-1185">Reference proteome</keyword>
<evidence type="ECO:0000313" key="8">
    <source>
        <dbReference type="EMBL" id="PWB97662.1"/>
    </source>
</evidence>
<dbReference type="InterPro" id="IPR027417">
    <property type="entry name" value="P-loop_NTPase"/>
</dbReference>
<dbReference type="Pfam" id="PF00005">
    <property type="entry name" value="ABC_tran"/>
    <property type="match status" value="1"/>
</dbReference>